<dbReference type="PROSITE" id="PS00595">
    <property type="entry name" value="AA_TRANSFER_CLASS_5"/>
    <property type="match status" value="1"/>
</dbReference>
<evidence type="ECO:0000256" key="2">
    <source>
        <dbReference type="ARBA" id="ARBA00009236"/>
    </source>
</evidence>
<dbReference type="Proteomes" id="UP000276634">
    <property type="component" value="Unassembled WGS sequence"/>
</dbReference>
<dbReference type="FunFam" id="3.40.640.10:FF:000027">
    <property type="entry name" value="Serine--pyruvate aminotransferase, mitochondrial"/>
    <property type="match status" value="1"/>
</dbReference>
<dbReference type="InterPro" id="IPR024169">
    <property type="entry name" value="SP_NH2Trfase/AEP_transaminase"/>
</dbReference>
<dbReference type="InterPro" id="IPR015421">
    <property type="entry name" value="PyrdxlP-dep_Trfase_major"/>
</dbReference>
<dbReference type="SUPFAM" id="SSF53383">
    <property type="entry name" value="PLP-dependent transferases"/>
    <property type="match status" value="1"/>
</dbReference>
<evidence type="ECO:0000259" key="10">
    <source>
        <dbReference type="Pfam" id="PF00266"/>
    </source>
</evidence>
<evidence type="ECO:0000256" key="6">
    <source>
        <dbReference type="PIRSR" id="PIRSR000524-1"/>
    </source>
</evidence>
<dbReference type="AlphaFoldDB" id="A0A3N1Y4X6"/>
<evidence type="ECO:0000256" key="5">
    <source>
        <dbReference type="ARBA" id="ARBA00022898"/>
    </source>
</evidence>
<evidence type="ECO:0000256" key="7">
    <source>
        <dbReference type="PIRSR" id="PIRSR000524-50"/>
    </source>
</evidence>
<feature type="domain" description="Aminotransferase class V" evidence="10">
    <location>
        <begin position="46"/>
        <end position="347"/>
    </location>
</feature>
<evidence type="ECO:0000256" key="1">
    <source>
        <dbReference type="ARBA" id="ARBA00001933"/>
    </source>
</evidence>
<dbReference type="CDD" id="cd06451">
    <property type="entry name" value="AGAT_like"/>
    <property type="match status" value="1"/>
</dbReference>
<dbReference type="EMBL" id="RJVI01000002">
    <property type="protein sequence ID" value="ROR32682.1"/>
    <property type="molecule type" value="Genomic_DNA"/>
</dbReference>
<evidence type="ECO:0000256" key="4">
    <source>
        <dbReference type="ARBA" id="ARBA00022679"/>
    </source>
</evidence>
<keyword evidence="3 11" id="KW-0032">Aminotransferase</keyword>
<dbReference type="PANTHER" id="PTHR21152:SF40">
    <property type="entry name" value="ALANINE--GLYOXYLATE AMINOTRANSFERASE"/>
    <property type="match status" value="1"/>
</dbReference>
<feature type="modified residue" description="N6-(pyridoxal phosphate)lysine" evidence="7">
    <location>
        <position position="208"/>
    </location>
</feature>
<evidence type="ECO:0000313" key="12">
    <source>
        <dbReference type="Proteomes" id="UP000276634"/>
    </source>
</evidence>
<dbReference type="Pfam" id="PF00266">
    <property type="entry name" value="Aminotran_5"/>
    <property type="match status" value="1"/>
</dbReference>
<dbReference type="PANTHER" id="PTHR21152">
    <property type="entry name" value="AMINOTRANSFERASE CLASS V"/>
    <property type="match status" value="1"/>
</dbReference>
<comment type="cofactor">
    <cofactor evidence="1 7 9">
        <name>pyridoxal 5'-phosphate</name>
        <dbReference type="ChEBI" id="CHEBI:597326"/>
    </cofactor>
</comment>
<dbReference type="Gene3D" id="3.90.1150.10">
    <property type="entry name" value="Aspartate Aminotransferase, domain 1"/>
    <property type="match status" value="1"/>
</dbReference>
<comment type="similarity">
    <text evidence="2 8">Belongs to the class-V pyridoxal-phosphate-dependent aminotransferase family.</text>
</comment>
<evidence type="ECO:0000313" key="11">
    <source>
        <dbReference type="EMBL" id="ROR32682.1"/>
    </source>
</evidence>
<protein>
    <submittedName>
        <fullName evidence="11">Alanine-glyoxylate aminotransferase</fullName>
    </submittedName>
</protein>
<evidence type="ECO:0000256" key="9">
    <source>
        <dbReference type="RuleBase" id="RU004504"/>
    </source>
</evidence>
<keyword evidence="5 7" id="KW-0663">Pyridoxal phosphate</keyword>
<dbReference type="InterPro" id="IPR015422">
    <property type="entry name" value="PyrdxlP-dep_Trfase_small"/>
</dbReference>
<comment type="caution">
    <text evidence="11">The sequence shown here is derived from an EMBL/GenBank/DDBJ whole genome shotgun (WGS) entry which is preliminary data.</text>
</comment>
<feature type="binding site" evidence="6">
    <location>
        <position position="357"/>
    </location>
    <ligand>
        <name>substrate</name>
    </ligand>
</feature>
<name>A0A3N1Y4X6_9GAMM</name>
<sequence length="407" mass="43798">MVATSAQTQASAVQAFRPPRRILMGPGPSDVHPRVLQAVAAPTIGHLDPDFVALMEEVKGLLRRTFRTGNILTFPVSGPGSVGMETCLVNLIEPGDTVVVCRNGVFGQRMEQIARRCGAEVVTVDAPWGRAVDPEALEAALARNPRASLVAFVHAETSTGAQSDAQALAEVAHRHDCLVVADTVTSLGGTPVEVDAWGLDAVYSGTQKCLSCVPGLSPVTFGERALERVRGRRTPVQSWFMDVGLVADYWAGEGRRTYHHTAPVNAVYALHEALRLLHEEGLERAWARHRLHHEALKAGLEALGLAFVVPEAERLPQLNAVRIPEGVDDAEVRTRMLREHGIEIGAGLGELAGRIWRIGLMGYGAREDNVLACLRALGQVLAELGRDVSAEAAVEAARACYLSAPRR</sequence>
<keyword evidence="4 11" id="KW-0808">Transferase</keyword>
<organism evidence="11 12">
    <name type="scientific">Inmirania thermothiophila</name>
    <dbReference type="NCBI Taxonomy" id="1750597"/>
    <lineage>
        <taxon>Bacteria</taxon>
        <taxon>Pseudomonadati</taxon>
        <taxon>Pseudomonadota</taxon>
        <taxon>Gammaproteobacteria</taxon>
        <taxon>Chromatiales</taxon>
        <taxon>Ectothiorhodospiraceae</taxon>
        <taxon>Inmirania</taxon>
    </lineage>
</organism>
<gene>
    <name evidence="11" type="ORF">EDC57_1888</name>
</gene>
<keyword evidence="12" id="KW-1185">Reference proteome</keyword>
<proteinExistence type="inferred from homology"/>
<evidence type="ECO:0000256" key="8">
    <source>
        <dbReference type="RuleBase" id="RU004075"/>
    </source>
</evidence>
<evidence type="ECO:0000256" key="3">
    <source>
        <dbReference type="ARBA" id="ARBA00022576"/>
    </source>
</evidence>
<dbReference type="RefSeq" id="WP_245995213.1">
    <property type="nucleotide sequence ID" value="NZ_RJVI01000002.1"/>
</dbReference>
<dbReference type="Gene3D" id="3.40.640.10">
    <property type="entry name" value="Type I PLP-dependent aspartate aminotransferase-like (Major domain)"/>
    <property type="match status" value="1"/>
</dbReference>
<dbReference type="InterPro" id="IPR000192">
    <property type="entry name" value="Aminotrans_V_dom"/>
</dbReference>
<dbReference type="InterPro" id="IPR015424">
    <property type="entry name" value="PyrdxlP-dep_Trfase"/>
</dbReference>
<dbReference type="GO" id="GO:0008453">
    <property type="term" value="F:alanine-glyoxylate transaminase activity"/>
    <property type="evidence" value="ECO:0007669"/>
    <property type="project" value="TreeGrafter"/>
</dbReference>
<dbReference type="InterPro" id="IPR020578">
    <property type="entry name" value="Aminotrans_V_PyrdxlP_BS"/>
</dbReference>
<dbReference type="PIRSF" id="PIRSF000524">
    <property type="entry name" value="SPT"/>
    <property type="match status" value="1"/>
</dbReference>
<accession>A0A3N1Y4X6</accession>
<dbReference type="GO" id="GO:0019265">
    <property type="term" value="P:glycine biosynthetic process, by transamination of glyoxylate"/>
    <property type="evidence" value="ECO:0007669"/>
    <property type="project" value="TreeGrafter"/>
</dbReference>
<reference evidence="11 12" key="1">
    <citation type="submission" date="2018-11" db="EMBL/GenBank/DDBJ databases">
        <title>Genomic Encyclopedia of Type Strains, Phase IV (KMG-IV): sequencing the most valuable type-strain genomes for metagenomic binning, comparative biology and taxonomic classification.</title>
        <authorList>
            <person name="Goeker M."/>
        </authorList>
    </citation>
    <scope>NUCLEOTIDE SEQUENCE [LARGE SCALE GENOMIC DNA]</scope>
    <source>
        <strain evidence="11 12">DSM 100275</strain>
    </source>
</reference>
<dbReference type="GO" id="GO:0004760">
    <property type="term" value="F:L-serine-pyruvate transaminase activity"/>
    <property type="evidence" value="ECO:0007669"/>
    <property type="project" value="TreeGrafter"/>
</dbReference>